<keyword evidence="2" id="KW-0863">Zinc-finger</keyword>
<dbReference type="EMBL" id="NHPJ01000081">
    <property type="protein sequence ID" value="OYR56672.1"/>
    <property type="molecule type" value="Genomic_DNA"/>
</dbReference>
<dbReference type="OrthoDB" id="352476at2157"/>
<sequence length="138" mass="14904">MATAQSNITEYMESIDTNHSPGRAGDADSRGELDVPETNGTWDGNSLDPLFTSDGALREPGYVTVPVEFRLEQHPPRNIWEGVDPIGEDEDADGTETCPKCGTDGVSMHTVEQQTRAADESGTQVTKTSCGCTIRRTD</sequence>
<dbReference type="GO" id="GO:0003676">
    <property type="term" value="F:nucleic acid binding"/>
    <property type="evidence" value="ECO:0007669"/>
    <property type="project" value="InterPro"/>
</dbReference>
<evidence type="ECO:0000313" key="6">
    <source>
        <dbReference type="EMBL" id="OYR56672.1"/>
    </source>
</evidence>
<dbReference type="Proteomes" id="UP000216308">
    <property type="component" value="Unassembled WGS sequence"/>
</dbReference>
<reference evidence="6 7" key="1">
    <citation type="journal article" date="2014" name="Front. Microbiol.">
        <title>Population and genomic analysis of the genus Halorubrum.</title>
        <authorList>
            <person name="Fullmer M.S."/>
            <person name="Soucy S.M."/>
            <person name="Swithers K.S."/>
            <person name="Makkay A.M."/>
            <person name="Wheeler R."/>
            <person name="Ventosa A."/>
            <person name="Gogarten J.P."/>
            <person name="Papke R.T."/>
        </authorList>
    </citation>
    <scope>NUCLEOTIDE SEQUENCE [LARGE SCALE GENOMIC DNA]</scope>
    <source>
        <strain evidence="6 7">Cb34</strain>
    </source>
</reference>
<feature type="domain" description="TFIIS-type" evidence="5">
    <location>
        <begin position="97"/>
        <end position="126"/>
    </location>
</feature>
<protein>
    <recommendedName>
        <fullName evidence="5">TFIIS-type domain-containing protein</fullName>
    </recommendedName>
</protein>
<evidence type="ECO:0000259" key="5">
    <source>
        <dbReference type="Pfam" id="PF01096"/>
    </source>
</evidence>
<evidence type="ECO:0000256" key="1">
    <source>
        <dbReference type="ARBA" id="ARBA00022723"/>
    </source>
</evidence>
<evidence type="ECO:0000256" key="4">
    <source>
        <dbReference type="SAM" id="MobiDB-lite"/>
    </source>
</evidence>
<keyword evidence="3" id="KW-0862">Zinc</keyword>
<organism evidence="6 7">
    <name type="scientific">Halorubrum halodurans</name>
    <dbReference type="NCBI Taxonomy" id="1383851"/>
    <lineage>
        <taxon>Archaea</taxon>
        <taxon>Methanobacteriati</taxon>
        <taxon>Methanobacteriota</taxon>
        <taxon>Stenosarchaea group</taxon>
        <taxon>Halobacteria</taxon>
        <taxon>Halobacteriales</taxon>
        <taxon>Haloferacaceae</taxon>
        <taxon>Halorubrum</taxon>
    </lineage>
</organism>
<feature type="compositionally biased region" description="Polar residues" evidence="4">
    <location>
        <begin position="1"/>
        <end position="20"/>
    </location>
</feature>
<dbReference type="Pfam" id="PF01096">
    <property type="entry name" value="Zn_ribbon_TFIIS"/>
    <property type="match status" value="1"/>
</dbReference>
<feature type="region of interest" description="Disordered" evidence="4">
    <location>
        <begin position="1"/>
        <end position="57"/>
    </location>
</feature>
<comment type="caution">
    <text evidence="6">The sequence shown here is derived from an EMBL/GenBank/DDBJ whole genome shotgun (WGS) entry which is preliminary data.</text>
</comment>
<dbReference type="RefSeq" id="WP_094531820.1">
    <property type="nucleotide sequence ID" value="NZ_NHPJ01000081.1"/>
</dbReference>
<dbReference type="GO" id="GO:0006351">
    <property type="term" value="P:DNA-templated transcription"/>
    <property type="evidence" value="ECO:0007669"/>
    <property type="project" value="InterPro"/>
</dbReference>
<dbReference type="InterPro" id="IPR001222">
    <property type="entry name" value="Znf_TFIIS"/>
</dbReference>
<proteinExistence type="predicted"/>
<gene>
    <name evidence="6" type="ORF">DJ70_08120</name>
</gene>
<accession>A0A256IKI2</accession>
<evidence type="ECO:0000256" key="3">
    <source>
        <dbReference type="ARBA" id="ARBA00022833"/>
    </source>
</evidence>
<dbReference type="AlphaFoldDB" id="A0A256IKI2"/>
<name>A0A256IKI2_9EURY</name>
<evidence type="ECO:0000256" key="2">
    <source>
        <dbReference type="ARBA" id="ARBA00022771"/>
    </source>
</evidence>
<dbReference type="GO" id="GO:0008270">
    <property type="term" value="F:zinc ion binding"/>
    <property type="evidence" value="ECO:0007669"/>
    <property type="project" value="UniProtKB-KW"/>
</dbReference>
<evidence type="ECO:0000313" key="7">
    <source>
        <dbReference type="Proteomes" id="UP000216308"/>
    </source>
</evidence>
<keyword evidence="1" id="KW-0479">Metal-binding</keyword>
<keyword evidence="7" id="KW-1185">Reference proteome</keyword>